<evidence type="ECO:0000256" key="5">
    <source>
        <dbReference type="ARBA" id="ARBA00022723"/>
    </source>
</evidence>
<proteinExistence type="inferred from homology"/>
<dbReference type="NCBIfam" id="TIGR01261">
    <property type="entry name" value="hisB_Nterm"/>
    <property type="match status" value="1"/>
</dbReference>
<comment type="pathway">
    <text evidence="12">Amino-acid biosynthesis; L-histidine biosynthesis; L-histidine from 5-phospho-alpha-D-ribose 1-diphosphate: step 8/9.</text>
</comment>
<keyword evidence="7 12" id="KW-0460">Magnesium</keyword>
<evidence type="ECO:0000313" key="13">
    <source>
        <dbReference type="EMBL" id="REC73020.1"/>
    </source>
</evidence>
<dbReference type="InterPro" id="IPR006543">
    <property type="entry name" value="Histidinol-phos"/>
</dbReference>
<organism evidence="13 14">
    <name type="scientific">Epilithonimonas hispanica</name>
    <dbReference type="NCBI Taxonomy" id="358687"/>
    <lineage>
        <taxon>Bacteria</taxon>
        <taxon>Pseudomonadati</taxon>
        <taxon>Bacteroidota</taxon>
        <taxon>Flavobacteriia</taxon>
        <taxon>Flavobacteriales</taxon>
        <taxon>Weeksellaceae</taxon>
        <taxon>Chryseobacterium group</taxon>
        <taxon>Epilithonimonas</taxon>
    </lineage>
</organism>
<comment type="subcellular location">
    <subcellularLocation>
        <location evidence="12">Cytoplasm</location>
    </subcellularLocation>
</comment>
<keyword evidence="6 12" id="KW-0378">Hydrolase</keyword>
<dbReference type="NCBIfam" id="NF002111">
    <property type="entry name" value="PRK00951.2-1"/>
    <property type="match status" value="1"/>
</dbReference>
<dbReference type="EC" id="4.2.1.19" evidence="12"/>
<comment type="similarity">
    <text evidence="12">In the N-terminal section; belongs to the histidinol-phosphatase family.</text>
</comment>
<comment type="caution">
    <text evidence="12">Lacks conserved residue(s) required for the propagation of feature annotation.</text>
</comment>
<dbReference type="FunFam" id="3.30.230.40:FF:000003">
    <property type="entry name" value="Imidazoleglycerol-phosphate dehydratase HisB"/>
    <property type="match status" value="1"/>
</dbReference>
<dbReference type="HAMAP" id="MF_01022">
    <property type="entry name" value="Bifunc_HisB"/>
    <property type="match status" value="1"/>
</dbReference>
<evidence type="ECO:0000256" key="3">
    <source>
        <dbReference type="ARBA" id="ARBA00022490"/>
    </source>
</evidence>
<dbReference type="GO" id="GO:0004401">
    <property type="term" value="F:histidinol-phosphatase activity"/>
    <property type="evidence" value="ECO:0007669"/>
    <property type="project" value="UniProtKB-UniRule"/>
</dbReference>
<dbReference type="FunFam" id="3.30.230.40:FF:000001">
    <property type="entry name" value="Imidazoleglycerol-phosphate dehydratase HisB"/>
    <property type="match status" value="1"/>
</dbReference>
<dbReference type="NCBIfam" id="NF003937">
    <property type="entry name" value="PRK05446.1"/>
    <property type="match status" value="1"/>
</dbReference>
<accession>A0A3D9D4U4</accession>
<keyword evidence="8 12" id="KW-0368">Histidine biosynthesis</keyword>
<dbReference type="InterPro" id="IPR005954">
    <property type="entry name" value="HisB_N"/>
</dbReference>
<dbReference type="HAMAP" id="MF_00076">
    <property type="entry name" value="HisB"/>
    <property type="match status" value="1"/>
</dbReference>
<dbReference type="RefSeq" id="WP_116031936.1">
    <property type="nucleotide sequence ID" value="NZ_JBHLVV010000006.1"/>
</dbReference>
<evidence type="ECO:0000256" key="10">
    <source>
        <dbReference type="ARBA" id="ARBA00023268"/>
    </source>
</evidence>
<dbReference type="Pfam" id="PF13242">
    <property type="entry name" value="Hydrolase_like"/>
    <property type="match status" value="1"/>
</dbReference>
<sequence>MKKLLFIDRDGTLVLEPEDYQVDSFQKLKFYPQVLTYLSKIAKELDYEFVMVTNQDGLGTDSHPEENFWPIQNFIIETFENEGVKFEDIFIDKTFAKDNAPTRKPNIGLLTKYFDKDIYDLENSFVIGDRITDVKLAKNLNSKAIFISNDENLGADEILENDDLDSVIALGTTSWKEIYEFLKLENRTSEIIRNTNETKIKINLNLDGTGKSNIDTGIAFFDHMLDQIAKHGQMDLEIKVDGDLEVDEHHTIEDTGIALGEAFYQALGNKLGIERYAFVLPMDDCLAQVALDFGGRNWIVWDAEFKREMIGKMPTEMFFHFFKSFSDSAKANLNIKAEGDNEHHKIESIFKAFAKCLKSAVKSDSEKMILPSTKGML</sequence>
<reference evidence="13 14" key="1">
    <citation type="journal article" date="2006" name="Int. J. Syst. Evol. Microbiol.">
        <title>Chryseobacterium hispanicum sp. nov., isolated from the drinking water distribution system of Sevilla, Spain.</title>
        <authorList>
            <person name="Gallego V."/>
            <person name="Garcia M.T."/>
            <person name="Ventosa A."/>
        </authorList>
    </citation>
    <scope>NUCLEOTIDE SEQUENCE [LARGE SCALE GENOMIC DNA]</scope>
    <source>
        <strain evidence="13 14">KCTC 22104</strain>
    </source>
</reference>
<dbReference type="GO" id="GO:0000105">
    <property type="term" value="P:L-histidine biosynthetic process"/>
    <property type="evidence" value="ECO:0007669"/>
    <property type="project" value="UniProtKB-UniRule"/>
</dbReference>
<feature type="active site" description="Proton donor" evidence="12">
    <location>
        <position position="10"/>
    </location>
</feature>
<dbReference type="AlphaFoldDB" id="A0A3D9D4U4"/>
<keyword evidence="4 12" id="KW-0028">Amino-acid biosynthesis</keyword>
<dbReference type="PROSITE" id="PS00954">
    <property type="entry name" value="IGP_DEHYDRATASE_1"/>
    <property type="match status" value="1"/>
</dbReference>
<feature type="active site" description="Nucleophile" evidence="12">
    <location>
        <position position="8"/>
    </location>
</feature>
<evidence type="ECO:0000256" key="7">
    <source>
        <dbReference type="ARBA" id="ARBA00022842"/>
    </source>
</evidence>
<comment type="caution">
    <text evidence="13">The sequence shown here is derived from an EMBL/GenBank/DDBJ whole genome shotgun (WGS) entry which is preliminary data.</text>
</comment>
<dbReference type="InterPro" id="IPR020568">
    <property type="entry name" value="Ribosomal_Su5_D2-typ_SF"/>
</dbReference>
<dbReference type="Gene3D" id="3.30.230.40">
    <property type="entry name" value="Imidazole glycerol phosphate dehydratase, domain 1"/>
    <property type="match status" value="2"/>
</dbReference>
<comment type="pathway">
    <text evidence="2 12">Amino-acid biosynthesis; L-histidine biosynthesis; L-histidine from 5-phospho-alpha-D-ribose 1-diphosphate: step 6/9.</text>
</comment>
<feature type="region of interest" description="Histidinol-phosphatase" evidence="12">
    <location>
        <begin position="1"/>
        <end position="186"/>
    </location>
</feature>
<comment type="cofactor">
    <cofactor evidence="1 12">
        <name>Mg(2+)</name>
        <dbReference type="ChEBI" id="CHEBI:18420"/>
    </cofactor>
</comment>
<dbReference type="InterPro" id="IPR006549">
    <property type="entry name" value="HAD-SF_hydro_IIIA"/>
</dbReference>
<dbReference type="Pfam" id="PF00475">
    <property type="entry name" value="IGPD"/>
    <property type="match status" value="1"/>
</dbReference>
<dbReference type="InterPro" id="IPR000807">
    <property type="entry name" value="ImidazoleglycerolP_deHydtase"/>
</dbReference>
<dbReference type="Gene3D" id="3.40.50.1000">
    <property type="entry name" value="HAD superfamily/HAD-like"/>
    <property type="match status" value="1"/>
</dbReference>
<evidence type="ECO:0000256" key="8">
    <source>
        <dbReference type="ARBA" id="ARBA00023102"/>
    </source>
</evidence>
<dbReference type="PROSITE" id="PS00955">
    <property type="entry name" value="IGP_DEHYDRATASE_2"/>
    <property type="match status" value="1"/>
</dbReference>
<keyword evidence="3 12" id="KW-0963">Cytoplasm</keyword>
<dbReference type="GO" id="GO:0005737">
    <property type="term" value="C:cytoplasm"/>
    <property type="evidence" value="ECO:0007669"/>
    <property type="project" value="UniProtKB-SubCell"/>
</dbReference>
<dbReference type="EC" id="3.1.3.15" evidence="12"/>
<dbReference type="GO" id="GO:0004424">
    <property type="term" value="F:imidazoleglycerol-phosphate dehydratase activity"/>
    <property type="evidence" value="ECO:0007669"/>
    <property type="project" value="UniProtKB-UniRule"/>
</dbReference>
<dbReference type="OrthoDB" id="9790411at2"/>
<dbReference type="SUPFAM" id="SSF56784">
    <property type="entry name" value="HAD-like"/>
    <property type="match status" value="1"/>
</dbReference>
<dbReference type="NCBIfam" id="TIGR01662">
    <property type="entry name" value="HAD-SF-IIIA"/>
    <property type="match status" value="1"/>
</dbReference>
<feature type="region of interest" description="Imidazoleglycerol-phosphate dehydratase" evidence="12">
    <location>
        <begin position="187"/>
        <end position="377"/>
    </location>
</feature>
<feature type="binding site" evidence="12">
    <location>
        <position position="129"/>
    </location>
    <ligand>
        <name>Mg(2+)</name>
        <dbReference type="ChEBI" id="CHEBI:18420"/>
    </ligand>
</feature>
<keyword evidence="9 12" id="KW-0456">Lyase</keyword>
<dbReference type="InterPro" id="IPR020565">
    <property type="entry name" value="ImidazoleglycerP_deHydtase_CS"/>
</dbReference>
<evidence type="ECO:0000313" key="14">
    <source>
        <dbReference type="Proteomes" id="UP000256326"/>
    </source>
</evidence>
<feature type="binding site" evidence="12">
    <location>
        <position position="8"/>
    </location>
    <ligand>
        <name>Mg(2+)</name>
        <dbReference type="ChEBI" id="CHEBI:18420"/>
    </ligand>
</feature>
<dbReference type="InterPro" id="IPR020566">
    <property type="entry name" value="His_synth_bifunc_HisB"/>
</dbReference>
<evidence type="ECO:0000256" key="12">
    <source>
        <dbReference type="HAMAP-Rule" id="MF_01022"/>
    </source>
</evidence>
<dbReference type="InterPro" id="IPR036412">
    <property type="entry name" value="HAD-like_sf"/>
</dbReference>
<evidence type="ECO:0000256" key="9">
    <source>
        <dbReference type="ARBA" id="ARBA00023239"/>
    </source>
</evidence>
<keyword evidence="14" id="KW-1185">Reference proteome</keyword>
<gene>
    <name evidence="12" type="primary">hisB</name>
    <name evidence="13" type="ORF">DRF58_01320</name>
</gene>
<dbReference type="CDD" id="cd07914">
    <property type="entry name" value="IGPD"/>
    <property type="match status" value="1"/>
</dbReference>
<keyword evidence="5 12" id="KW-0479">Metal-binding</keyword>
<dbReference type="InterPro" id="IPR023214">
    <property type="entry name" value="HAD_sf"/>
</dbReference>
<dbReference type="InterPro" id="IPR038494">
    <property type="entry name" value="IGPD_sf"/>
</dbReference>
<dbReference type="UniPathway" id="UPA00031">
    <property type="reaction ID" value="UER00011"/>
</dbReference>
<comment type="similarity">
    <text evidence="12">In the C-terminal section; belongs to the imidazoleglycerol-phosphate dehydratase family.</text>
</comment>
<dbReference type="PANTHER" id="PTHR23133">
    <property type="entry name" value="IMIDAZOLEGLYCEROL-PHOSPHATE DEHYDRATASE HIS7"/>
    <property type="match status" value="1"/>
</dbReference>
<dbReference type="PANTHER" id="PTHR23133:SF2">
    <property type="entry name" value="IMIDAZOLEGLYCEROL-PHOSPHATE DEHYDRATASE"/>
    <property type="match status" value="1"/>
</dbReference>
<keyword evidence="10 12" id="KW-0511">Multifunctional enzyme</keyword>
<dbReference type="Proteomes" id="UP000256326">
    <property type="component" value="Unassembled WGS sequence"/>
</dbReference>
<comment type="catalytic activity">
    <reaction evidence="11 12">
        <text>L-histidinol phosphate + H2O = L-histidinol + phosphate</text>
        <dbReference type="Rhea" id="RHEA:14465"/>
        <dbReference type="ChEBI" id="CHEBI:15377"/>
        <dbReference type="ChEBI" id="CHEBI:43474"/>
        <dbReference type="ChEBI" id="CHEBI:57699"/>
        <dbReference type="ChEBI" id="CHEBI:57980"/>
        <dbReference type="EC" id="3.1.3.15"/>
    </reaction>
</comment>
<name>A0A3D9D4U4_9FLAO</name>
<dbReference type="NCBIfam" id="TIGR01656">
    <property type="entry name" value="Histidinol-ppas"/>
    <property type="match status" value="1"/>
</dbReference>
<evidence type="ECO:0000256" key="11">
    <source>
        <dbReference type="ARBA" id="ARBA00049158"/>
    </source>
</evidence>
<dbReference type="GO" id="GO:0046872">
    <property type="term" value="F:metal ion binding"/>
    <property type="evidence" value="ECO:0007669"/>
    <property type="project" value="UniProtKB-KW"/>
</dbReference>
<evidence type="ECO:0000256" key="4">
    <source>
        <dbReference type="ARBA" id="ARBA00022605"/>
    </source>
</evidence>
<evidence type="ECO:0000256" key="1">
    <source>
        <dbReference type="ARBA" id="ARBA00001946"/>
    </source>
</evidence>
<protein>
    <recommendedName>
        <fullName evidence="12">Histidine biosynthesis bifunctional protein HisB</fullName>
    </recommendedName>
    <domain>
        <recommendedName>
            <fullName evidence="12">Histidinol-phosphatase</fullName>
            <ecNumber evidence="12">3.1.3.15</ecNumber>
        </recommendedName>
    </domain>
    <domain>
        <recommendedName>
            <fullName evidence="12">Imidazoleglycerol-phosphate dehydratase</fullName>
            <shortName evidence="12">IGPD</shortName>
            <ecNumber evidence="12">4.2.1.19</ecNumber>
        </recommendedName>
    </domain>
</protein>
<comment type="catalytic activity">
    <reaction evidence="12">
        <text>D-erythro-1-(imidazol-4-yl)glycerol 3-phosphate = 3-(imidazol-4-yl)-2-oxopropyl phosphate + H2O</text>
        <dbReference type="Rhea" id="RHEA:11040"/>
        <dbReference type="ChEBI" id="CHEBI:15377"/>
        <dbReference type="ChEBI" id="CHEBI:57766"/>
        <dbReference type="ChEBI" id="CHEBI:58278"/>
        <dbReference type="EC" id="4.2.1.19"/>
    </reaction>
</comment>
<evidence type="ECO:0000256" key="2">
    <source>
        <dbReference type="ARBA" id="ARBA00005047"/>
    </source>
</evidence>
<dbReference type="SUPFAM" id="SSF54211">
    <property type="entry name" value="Ribosomal protein S5 domain 2-like"/>
    <property type="match status" value="2"/>
</dbReference>
<dbReference type="NCBIfam" id="NF002114">
    <property type="entry name" value="PRK00951.2-4"/>
    <property type="match status" value="1"/>
</dbReference>
<feature type="binding site" evidence="12">
    <location>
        <position position="10"/>
    </location>
    <ligand>
        <name>Mg(2+)</name>
        <dbReference type="ChEBI" id="CHEBI:18420"/>
    </ligand>
</feature>
<evidence type="ECO:0000256" key="6">
    <source>
        <dbReference type="ARBA" id="ARBA00022801"/>
    </source>
</evidence>
<dbReference type="EMBL" id="QNUG01000002">
    <property type="protein sequence ID" value="REC73020.1"/>
    <property type="molecule type" value="Genomic_DNA"/>
</dbReference>